<name>A0A852Z186_9ACTN</name>
<evidence type="ECO:0000313" key="3">
    <source>
        <dbReference type="EMBL" id="NYH79035.1"/>
    </source>
</evidence>
<dbReference type="Pfam" id="PF09704">
    <property type="entry name" value="Cas_Cas5d"/>
    <property type="match status" value="1"/>
</dbReference>
<dbReference type="RefSeq" id="WP_179535492.1">
    <property type="nucleotide sequence ID" value="NZ_JACBYW010000004.1"/>
</dbReference>
<sequence>MTVVALRLAGPLQAWGSRSRFVRRETEKAPTKSGVIGMVAAAKGIRRADPLEGLPELRFGVRVDQPGQLVRDFQTAQRPKKEKDGTTSWSSLPLSQRYYVSDAVFLAVLEGDRELVEGVDEAVRSPEFPLYLGRRSCPPAGPVALGVFDSGLEEALATLPWMAGTRRQQRHRANTVCLTTVRDALPDESGGELIQDTPVSFDPNRRQHAWRTVTRGTVEIDNPHGTAEKGAEHDPMASLGG</sequence>
<dbReference type="InterPro" id="IPR013422">
    <property type="entry name" value="CRISPR-assoc_prot_Cas5_N"/>
</dbReference>
<dbReference type="GO" id="GO:0043571">
    <property type="term" value="P:maintenance of CRISPR repeat elements"/>
    <property type="evidence" value="ECO:0007669"/>
    <property type="project" value="InterPro"/>
</dbReference>
<dbReference type="NCBIfam" id="TIGR01868">
    <property type="entry name" value="casD_Cas5e"/>
    <property type="match status" value="1"/>
</dbReference>
<dbReference type="AlphaFoldDB" id="A0A852Z186"/>
<evidence type="ECO:0000313" key="4">
    <source>
        <dbReference type="Proteomes" id="UP000548304"/>
    </source>
</evidence>
<dbReference type="InterPro" id="IPR021124">
    <property type="entry name" value="CRISPR-assoc_prot_Cas5"/>
</dbReference>
<gene>
    <name evidence="3" type="ORF">FHR84_002369</name>
</gene>
<comment type="caution">
    <text evidence="3">The sequence shown here is derived from an EMBL/GenBank/DDBJ whole genome shotgun (WGS) entry which is preliminary data.</text>
</comment>
<dbReference type="Gene3D" id="3.30.70.2660">
    <property type="match status" value="1"/>
</dbReference>
<keyword evidence="1" id="KW-0051">Antiviral defense</keyword>
<organism evidence="3 4">
    <name type="scientific">Actinopolyspora biskrensis</name>
    <dbReference type="NCBI Taxonomy" id="1470178"/>
    <lineage>
        <taxon>Bacteria</taxon>
        <taxon>Bacillati</taxon>
        <taxon>Actinomycetota</taxon>
        <taxon>Actinomycetes</taxon>
        <taxon>Actinopolysporales</taxon>
        <taxon>Actinopolysporaceae</taxon>
        <taxon>Actinopolyspora</taxon>
    </lineage>
</organism>
<evidence type="ECO:0000256" key="1">
    <source>
        <dbReference type="ARBA" id="ARBA00023118"/>
    </source>
</evidence>
<dbReference type="EMBL" id="JACBYW010000004">
    <property type="protein sequence ID" value="NYH79035.1"/>
    <property type="molecule type" value="Genomic_DNA"/>
</dbReference>
<accession>A0A852Z186</accession>
<reference evidence="3 4" key="1">
    <citation type="submission" date="2020-07" db="EMBL/GenBank/DDBJ databases">
        <title>Genomic Encyclopedia of Type Strains, Phase III (KMG-III): the genomes of soil and plant-associated and newly described type strains.</title>
        <authorList>
            <person name="Whitman W."/>
        </authorList>
    </citation>
    <scope>NUCLEOTIDE SEQUENCE [LARGE SCALE GENOMIC DNA]</scope>
    <source>
        <strain evidence="3 4">CECT 8576</strain>
    </source>
</reference>
<proteinExistence type="predicted"/>
<feature type="compositionally biased region" description="Basic and acidic residues" evidence="2">
    <location>
        <begin position="226"/>
        <end position="235"/>
    </location>
</feature>
<dbReference type="GO" id="GO:0003723">
    <property type="term" value="F:RNA binding"/>
    <property type="evidence" value="ECO:0007669"/>
    <property type="project" value="InterPro"/>
</dbReference>
<evidence type="ECO:0000256" key="2">
    <source>
        <dbReference type="SAM" id="MobiDB-lite"/>
    </source>
</evidence>
<dbReference type="GO" id="GO:0051607">
    <property type="term" value="P:defense response to virus"/>
    <property type="evidence" value="ECO:0007669"/>
    <property type="project" value="UniProtKB-KW"/>
</dbReference>
<dbReference type="Proteomes" id="UP000548304">
    <property type="component" value="Unassembled WGS sequence"/>
</dbReference>
<protein>
    <submittedName>
        <fullName evidence="3">CRISPR system Cascade subunit CasD</fullName>
    </submittedName>
</protein>
<keyword evidence="4" id="KW-1185">Reference proteome</keyword>
<feature type="region of interest" description="Disordered" evidence="2">
    <location>
        <begin position="218"/>
        <end position="241"/>
    </location>
</feature>
<dbReference type="CDD" id="cd09756">
    <property type="entry name" value="Cas5_I-E"/>
    <property type="match status" value="1"/>
</dbReference>
<dbReference type="NCBIfam" id="TIGR02593">
    <property type="entry name" value="CRISPR_cas5"/>
    <property type="match status" value="1"/>
</dbReference>
<dbReference type="InterPro" id="IPR010147">
    <property type="entry name" value="CRISPR-assoc_prot_CasD"/>
</dbReference>